<dbReference type="InterPro" id="IPR026888">
    <property type="entry name" value="AcetylCoA_hyd_C"/>
</dbReference>
<dbReference type="PANTHER" id="PTHR21432:SF20">
    <property type="entry name" value="ACETYL-COA HYDROLASE"/>
    <property type="match status" value="1"/>
</dbReference>
<name>A0A914ZV13_PARUN</name>
<evidence type="ECO:0000313" key="3">
    <source>
        <dbReference type="WBParaSite" id="PgB22_g044_t03"/>
    </source>
</evidence>
<evidence type="ECO:0000259" key="1">
    <source>
        <dbReference type="Pfam" id="PF13336"/>
    </source>
</evidence>
<dbReference type="InterPro" id="IPR037171">
    <property type="entry name" value="NagB/RpiA_transferase-like"/>
</dbReference>
<dbReference type="Pfam" id="PF13336">
    <property type="entry name" value="AcetylCoA_hyd_C"/>
    <property type="match status" value="1"/>
</dbReference>
<feature type="domain" description="Acetyl-CoA hydrolase/transferase C-terminal" evidence="1">
    <location>
        <begin position="16"/>
        <end position="170"/>
    </location>
</feature>
<dbReference type="Gene3D" id="3.40.1080.20">
    <property type="entry name" value="Acetyl-CoA hydrolase/transferase C-terminal domain"/>
    <property type="match status" value="1"/>
</dbReference>
<dbReference type="WBParaSite" id="PgB22_g044_t03">
    <property type="protein sequence ID" value="PgB22_g044_t03"/>
    <property type="gene ID" value="PgB22_g044"/>
</dbReference>
<reference evidence="3" key="1">
    <citation type="submission" date="2022-11" db="UniProtKB">
        <authorList>
            <consortium name="WormBaseParasite"/>
        </authorList>
    </citation>
    <scope>IDENTIFICATION</scope>
</reference>
<dbReference type="InterPro" id="IPR038460">
    <property type="entry name" value="AcetylCoA_hyd_C_sf"/>
</dbReference>
<dbReference type="GO" id="GO:0006083">
    <property type="term" value="P:acetate metabolic process"/>
    <property type="evidence" value="ECO:0007669"/>
    <property type="project" value="InterPro"/>
</dbReference>
<accession>A0A914ZV13</accession>
<sequence length="181" mass="19839">MTKNANLQMVVSFVYGSTRLYNFLDDNPLVFMGDVAWVNDPAVIRTMPRMTAINSAVEIDLTGQVVSDSVGTRFLSGFGGQVDFIWGATIANDGLGKPIIALPSATKKGVSKIVPFINQGAGVVTSRAHVHYVVTEHGIAQLWGRNMRQRAYELIKIAHPDHRSELEKAAFNRLKVMPSPD</sequence>
<dbReference type="GO" id="GO:0005739">
    <property type="term" value="C:mitochondrion"/>
    <property type="evidence" value="ECO:0007669"/>
    <property type="project" value="TreeGrafter"/>
</dbReference>
<organism evidence="2 3">
    <name type="scientific">Parascaris univalens</name>
    <name type="common">Nematode worm</name>
    <dbReference type="NCBI Taxonomy" id="6257"/>
    <lineage>
        <taxon>Eukaryota</taxon>
        <taxon>Metazoa</taxon>
        <taxon>Ecdysozoa</taxon>
        <taxon>Nematoda</taxon>
        <taxon>Chromadorea</taxon>
        <taxon>Rhabditida</taxon>
        <taxon>Spirurina</taxon>
        <taxon>Ascaridomorpha</taxon>
        <taxon>Ascaridoidea</taxon>
        <taxon>Ascarididae</taxon>
        <taxon>Parascaris</taxon>
    </lineage>
</organism>
<evidence type="ECO:0000313" key="2">
    <source>
        <dbReference type="Proteomes" id="UP000887569"/>
    </source>
</evidence>
<dbReference type="Proteomes" id="UP000887569">
    <property type="component" value="Unplaced"/>
</dbReference>
<dbReference type="InterPro" id="IPR046433">
    <property type="entry name" value="ActCoA_hydro"/>
</dbReference>
<dbReference type="SUPFAM" id="SSF100950">
    <property type="entry name" value="NagB/RpiA/CoA transferase-like"/>
    <property type="match status" value="1"/>
</dbReference>
<dbReference type="PANTHER" id="PTHR21432">
    <property type="entry name" value="ACETYL-COA HYDROLASE-RELATED"/>
    <property type="match status" value="1"/>
</dbReference>
<dbReference type="GO" id="GO:0008775">
    <property type="term" value="F:acetate CoA-transferase activity"/>
    <property type="evidence" value="ECO:0007669"/>
    <property type="project" value="InterPro"/>
</dbReference>
<protein>
    <submittedName>
        <fullName evidence="3">Acetyl-CoA hydrolase/transferase C-terminal domain-containing protein</fullName>
    </submittedName>
</protein>
<proteinExistence type="predicted"/>
<keyword evidence="2" id="KW-1185">Reference proteome</keyword>
<dbReference type="AlphaFoldDB" id="A0A914ZV13"/>